<accession>A0A8J6P4Q3</accession>
<dbReference type="AlphaFoldDB" id="A0A8J6P4Q3"/>
<dbReference type="Proteomes" id="UP000654401">
    <property type="component" value="Unassembled WGS sequence"/>
</dbReference>
<gene>
    <name evidence="2" type="ORF">H8D24_07990</name>
</gene>
<protein>
    <submittedName>
        <fullName evidence="2">Uncharacterized protein</fullName>
    </submittedName>
</protein>
<proteinExistence type="predicted"/>
<evidence type="ECO:0000313" key="2">
    <source>
        <dbReference type="EMBL" id="MBC8520324.1"/>
    </source>
</evidence>
<comment type="caution">
    <text evidence="2">The sequence shown here is derived from an EMBL/GenBank/DDBJ whole genome shotgun (WGS) entry which is preliminary data.</text>
</comment>
<keyword evidence="1" id="KW-1133">Transmembrane helix</keyword>
<feature type="transmembrane region" description="Helical" evidence="1">
    <location>
        <begin position="6"/>
        <end position="21"/>
    </location>
</feature>
<feature type="transmembrane region" description="Helical" evidence="1">
    <location>
        <begin position="41"/>
        <end position="58"/>
    </location>
</feature>
<keyword evidence="1" id="KW-0472">Membrane</keyword>
<evidence type="ECO:0000256" key="1">
    <source>
        <dbReference type="SAM" id="Phobius"/>
    </source>
</evidence>
<dbReference type="EMBL" id="JACNFK010000038">
    <property type="protein sequence ID" value="MBC8520324.1"/>
    <property type="molecule type" value="Genomic_DNA"/>
</dbReference>
<sequence length="59" mass="6657">MDWMKIGSALLLLMMIIYIFPRARHMMTNSPKAEAGEWQSAILLLLAVVLFVLVLIALV</sequence>
<name>A0A8J6P4Q3_9GAMM</name>
<evidence type="ECO:0000313" key="3">
    <source>
        <dbReference type="Proteomes" id="UP000654401"/>
    </source>
</evidence>
<organism evidence="2 3">
    <name type="scientific">Candidatus Thiopontia autotrophica</name>
    <dbReference type="NCBI Taxonomy" id="2841688"/>
    <lineage>
        <taxon>Bacteria</taxon>
        <taxon>Pseudomonadati</taxon>
        <taxon>Pseudomonadota</taxon>
        <taxon>Gammaproteobacteria</taxon>
        <taxon>Candidatus Thiopontia</taxon>
    </lineage>
</organism>
<reference evidence="2 3" key="1">
    <citation type="submission" date="2020-08" db="EMBL/GenBank/DDBJ databases">
        <title>Bridging the membrane lipid divide: bacteria of the FCB group superphylum have the potential to synthesize archaeal ether lipids.</title>
        <authorList>
            <person name="Villanueva L."/>
            <person name="Von Meijenfeldt F.A.B."/>
            <person name="Westbye A.B."/>
            <person name="Yadav S."/>
            <person name="Hopmans E.C."/>
            <person name="Dutilh B.E."/>
            <person name="Sinninghe Damste J.S."/>
        </authorList>
    </citation>
    <scope>NUCLEOTIDE SEQUENCE [LARGE SCALE GENOMIC DNA]</scope>
    <source>
        <strain evidence="2">NIOZ-UU100</strain>
    </source>
</reference>
<keyword evidence="1" id="KW-0812">Transmembrane</keyword>